<evidence type="ECO:0000256" key="2">
    <source>
        <dbReference type="ARBA" id="ARBA00022679"/>
    </source>
</evidence>
<keyword evidence="1" id="KW-0489">Methyltransferase</keyword>
<evidence type="ECO:0000256" key="4">
    <source>
        <dbReference type="SAM" id="MobiDB-lite"/>
    </source>
</evidence>
<reference evidence="5 6" key="1">
    <citation type="submission" date="2024-05" db="EMBL/GenBank/DDBJ databases">
        <authorList>
            <person name="Wallberg A."/>
        </authorList>
    </citation>
    <scope>NUCLEOTIDE SEQUENCE [LARGE SCALE GENOMIC DNA]</scope>
</reference>
<dbReference type="SUPFAM" id="SSF48452">
    <property type="entry name" value="TPR-like"/>
    <property type="match status" value="1"/>
</dbReference>
<dbReference type="Proteomes" id="UP001497623">
    <property type="component" value="Unassembled WGS sequence"/>
</dbReference>
<evidence type="ECO:0000256" key="3">
    <source>
        <dbReference type="ARBA" id="ARBA00022691"/>
    </source>
</evidence>
<dbReference type="GO" id="GO:0032259">
    <property type="term" value="P:methylation"/>
    <property type="evidence" value="ECO:0007669"/>
    <property type="project" value="UniProtKB-KW"/>
</dbReference>
<dbReference type="AlphaFoldDB" id="A0AAV2SQ61"/>
<dbReference type="InterPro" id="IPR011990">
    <property type="entry name" value="TPR-like_helical_dom_sf"/>
</dbReference>
<dbReference type="GO" id="GO:0005634">
    <property type="term" value="C:nucleus"/>
    <property type="evidence" value="ECO:0007669"/>
    <property type="project" value="TreeGrafter"/>
</dbReference>
<feature type="non-terminal residue" evidence="5">
    <location>
        <position position="104"/>
    </location>
</feature>
<dbReference type="EMBL" id="CAXKWB010117195">
    <property type="protein sequence ID" value="CAL4236288.1"/>
    <property type="molecule type" value="Genomic_DNA"/>
</dbReference>
<dbReference type="InterPro" id="IPR052097">
    <property type="entry name" value="SET-MYND_domain_protein"/>
</dbReference>
<dbReference type="Gene3D" id="1.25.40.10">
    <property type="entry name" value="Tetratricopeptide repeat domain"/>
    <property type="match status" value="1"/>
</dbReference>
<name>A0AAV2SQ61_MEGNR</name>
<keyword evidence="2" id="KW-0808">Transferase</keyword>
<comment type="caution">
    <text evidence="5">The sequence shown here is derived from an EMBL/GenBank/DDBJ whole genome shotgun (WGS) entry which is preliminary data.</text>
</comment>
<feature type="compositionally biased region" description="Acidic residues" evidence="4">
    <location>
        <begin position="9"/>
        <end position="22"/>
    </location>
</feature>
<accession>A0AAV2SQ61</accession>
<organism evidence="5 6">
    <name type="scientific">Meganyctiphanes norvegica</name>
    <name type="common">Northern krill</name>
    <name type="synonym">Thysanopoda norvegica</name>
    <dbReference type="NCBI Taxonomy" id="48144"/>
    <lineage>
        <taxon>Eukaryota</taxon>
        <taxon>Metazoa</taxon>
        <taxon>Ecdysozoa</taxon>
        <taxon>Arthropoda</taxon>
        <taxon>Crustacea</taxon>
        <taxon>Multicrustacea</taxon>
        <taxon>Malacostraca</taxon>
        <taxon>Eumalacostraca</taxon>
        <taxon>Eucarida</taxon>
        <taxon>Euphausiacea</taxon>
        <taxon>Euphausiidae</taxon>
        <taxon>Meganyctiphanes</taxon>
    </lineage>
</organism>
<dbReference type="PANTHER" id="PTHR46165">
    <property type="entry name" value="SET AND MYND DOMAIN-CONTAINING PROTEIN 4"/>
    <property type="match status" value="1"/>
</dbReference>
<protein>
    <submittedName>
        <fullName evidence="5">Uncharacterized protein</fullName>
    </submittedName>
</protein>
<evidence type="ECO:0000313" key="6">
    <source>
        <dbReference type="Proteomes" id="UP001497623"/>
    </source>
</evidence>
<keyword evidence="6" id="KW-1185">Reference proteome</keyword>
<proteinExistence type="predicted"/>
<gene>
    <name evidence="5" type="ORF">MNOR_LOCUS40176</name>
</gene>
<dbReference type="GO" id="GO:0042826">
    <property type="term" value="F:histone deacetylase binding"/>
    <property type="evidence" value="ECO:0007669"/>
    <property type="project" value="TreeGrafter"/>
</dbReference>
<dbReference type="GO" id="GO:0008168">
    <property type="term" value="F:methyltransferase activity"/>
    <property type="evidence" value="ECO:0007669"/>
    <property type="project" value="UniProtKB-KW"/>
</dbReference>
<evidence type="ECO:0000313" key="5">
    <source>
        <dbReference type="EMBL" id="CAL4236288.1"/>
    </source>
</evidence>
<dbReference type="PANTHER" id="PTHR46165:SF7">
    <property type="entry name" value="SET AND MYND DOMAIN-CONTAINING PROTEIN 4"/>
    <property type="match status" value="1"/>
</dbReference>
<sequence length="104" mass="11923">MEAPHPDITQEEYSAELPEVEEDHDTTKYKLLALGYANRAAVLYELKQFKKSITDIDFALKYGYPQKMQYKLAERKAKCLIALKKHQEAKTLLQTTIASLSSQT</sequence>
<feature type="region of interest" description="Disordered" evidence="4">
    <location>
        <begin position="1"/>
        <end position="22"/>
    </location>
</feature>
<keyword evidence="3" id="KW-0949">S-adenosyl-L-methionine</keyword>
<dbReference type="GO" id="GO:0005737">
    <property type="term" value="C:cytoplasm"/>
    <property type="evidence" value="ECO:0007669"/>
    <property type="project" value="TreeGrafter"/>
</dbReference>
<evidence type="ECO:0000256" key="1">
    <source>
        <dbReference type="ARBA" id="ARBA00022603"/>
    </source>
</evidence>